<evidence type="ECO:0000313" key="10">
    <source>
        <dbReference type="EMBL" id="CAD8331145.1"/>
    </source>
</evidence>
<keyword evidence="5" id="KW-0378">Hydrolase</keyword>
<evidence type="ECO:0008006" key="11">
    <source>
        <dbReference type="Google" id="ProtNLM"/>
    </source>
</evidence>
<keyword evidence="3" id="KW-0479">Metal-binding</keyword>
<name>A0A7R9WRD1_9STRA</name>
<protein>
    <recommendedName>
        <fullName evidence="11">Aspergillus nuclease S(1)</fullName>
    </recommendedName>
</protein>
<feature type="signal peptide" evidence="9">
    <location>
        <begin position="1"/>
        <end position="32"/>
    </location>
</feature>
<gene>
    <name evidence="10" type="ORF">CAUS1442_LOCUS3244</name>
</gene>
<dbReference type="GO" id="GO:0016788">
    <property type="term" value="F:hydrolase activity, acting on ester bonds"/>
    <property type="evidence" value="ECO:0007669"/>
    <property type="project" value="InterPro"/>
</dbReference>
<keyword evidence="9" id="KW-0732">Signal</keyword>
<keyword evidence="6" id="KW-1015">Disulfide bond</keyword>
<evidence type="ECO:0000256" key="2">
    <source>
        <dbReference type="ARBA" id="ARBA00022722"/>
    </source>
</evidence>
<feature type="chain" id="PRO_5030759007" description="Aspergillus nuclease S(1)" evidence="9">
    <location>
        <begin position="33"/>
        <end position="403"/>
    </location>
</feature>
<dbReference type="GO" id="GO:0046872">
    <property type="term" value="F:metal ion binding"/>
    <property type="evidence" value="ECO:0007669"/>
    <property type="project" value="UniProtKB-KW"/>
</dbReference>
<dbReference type="Gene3D" id="1.10.575.10">
    <property type="entry name" value="P1 Nuclease"/>
    <property type="match status" value="1"/>
</dbReference>
<dbReference type="GO" id="GO:0003676">
    <property type="term" value="F:nucleic acid binding"/>
    <property type="evidence" value="ECO:0007669"/>
    <property type="project" value="InterPro"/>
</dbReference>
<comment type="similarity">
    <text evidence="1">Belongs to the nuclease type I family.</text>
</comment>
<accession>A0A7R9WRD1</accession>
<dbReference type="EMBL" id="HBEF01005254">
    <property type="protein sequence ID" value="CAD8331145.1"/>
    <property type="molecule type" value="Transcribed_RNA"/>
</dbReference>
<sequence>MPSLTMAVRKCGMAIACVVAMHLSCAIPRTQAWGTEGHEIVANIAYERLSQDAKDFVQAILGNMNNTKEAGSPLAAVADWADRVRPYYHWSGALHYIDVSDDQIDGGCPINTTNAQCRFIYDRDCVDDVCVAGAIQNYTKQLQALPAMHLFTGSKRRQFVQGIDHAHGDQNLRGSQSAPHTMNERRLLANQTVNALKFLTHFVGDVHQPLHCSRTTDKGGNDFHVKFDDSSALTAKPSRRGPANSSTGVHVINSNSNGDDTAPSLRKHHSWNLHSVWDTGIIDKAIHETYGTRQMMEQSLIGKSHSPAYHDKVVKWLSCSDGSHWQCPARWGQESFDDAMKWAYTNSDGTEVVNGSELNDDYYATRVDIVQDRLIAGGVRLATILEQLVKGWRISGAVRLRFE</sequence>
<dbReference type="PANTHER" id="PTHR33146:SF26">
    <property type="entry name" value="ENDONUCLEASE 4"/>
    <property type="match status" value="1"/>
</dbReference>
<organism evidence="10">
    <name type="scientific">Craspedostauros australis</name>
    <dbReference type="NCBI Taxonomy" id="1486917"/>
    <lineage>
        <taxon>Eukaryota</taxon>
        <taxon>Sar</taxon>
        <taxon>Stramenopiles</taxon>
        <taxon>Ochrophyta</taxon>
        <taxon>Bacillariophyta</taxon>
        <taxon>Bacillariophyceae</taxon>
        <taxon>Bacillariophycidae</taxon>
        <taxon>Naviculales</taxon>
        <taxon>Naviculaceae</taxon>
        <taxon>Craspedostauros</taxon>
    </lineage>
</organism>
<evidence type="ECO:0000256" key="7">
    <source>
        <dbReference type="ARBA" id="ARBA00023180"/>
    </source>
</evidence>
<dbReference type="InterPro" id="IPR003154">
    <property type="entry name" value="S1/P1nuclease"/>
</dbReference>
<keyword evidence="4" id="KW-0255">Endonuclease</keyword>
<evidence type="ECO:0000256" key="1">
    <source>
        <dbReference type="ARBA" id="ARBA00009547"/>
    </source>
</evidence>
<keyword evidence="2" id="KW-0540">Nuclease</keyword>
<feature type="compositionally biased region" description="Polar residues" evidence="8">
    <location>
        <begin position="243"/>
        <end position="259"/>
    </location>
</feature>
<evidence type="ECO:0000256" key="8">
    <source>
        <dbReference type="SAM" id="MobiDB-lite"/>
    </source>
</evidence>
<proteinExistence type="inferred from homology"/>
<dbReference type="SUPFAM" id="SSF48537">
    <property type="entry name" value="Phospholipase C/P1 nuclease"/>
    <property type="match status" value="2"/>
</dbReference>
<evidence type="ECO:0000256" key="3">
    <source>
        <dbReference type="ARBA" id="ARBA00022723"/>
    </source>
</evidence>
<feature type="region of interest" description="Disordered" evidence="8">
    <location>
        <begin position="232"/>
        <end position="263"/>
    </location>
</feature>
<dbReference type="AlphaFoldDB" id="A0A7R9WRD1"/>
<dbReference type="GO" id="GO:0006308">
    <property type="term" value="P:DNA catabolic process"/>
    <property type="evidence" value="ECO:0007669"/>
    <property type="project" value="InterPro"/>
</dbReference>
<evidence type="ECO:0000256" key="9">
    <source>
        <dbReference type="SAM" id="SignalP"/>
    </source>
</evidence>
<evidence type="ECO:0000256" key="4">
    <source>
        <dbReference type="ARBA" id="ARBA00022759"/>
    </source>
</evidence>
<evidence type="ECO:0000256" key="5">
    <source>
        <dbReference type="ARBA" id="ARBA00022801"/>
    </source>
</evidence>
<dbReference type="GO" id="GO:0004519">
    <property type="term" value="F:endonuclease activity"/>
    <property type="evidence" value="ECO:0007669"/>
    <property type="project" value="UniProtKB-KW"/>
</dbReference>
<dbReference type="PANTHER" id="PTHR33146">
    <property type="entry name" value="ENDONUCLEASE 4"/>
    <property type="match status" value="1"/>
</dbReference>
<evidence type="ECO:0000256" key="6">
    <source>
        <dbReference type="ARBA" id="ARBA00023157"/>
    </source>
</evidence>
<reference evidence="10" key="1">
    <citation type="submission" date="2021-01" db="EMBL/GenBank/DDBJ databases">
        <authorList>
            <person name="Corre E."/>
            <person name="Pelletier E."/>
            <person name="Niang G."/>
            <person name="Scheremetjew M."/>
            <person name="Finn R."/>
            <person name="Kale V."/>
            <person name="Holt S."/>
            <person name="Cochrane G."/>
            <person name="Meng A."/>
            <person name="Brown T."/>
            <person name="Cohen L."/>
        </authorList>
    </citation>
    <scope>NUCLEOTIDE SEQUENCE</scope>
    <source>
        <strain evidence="10">CCMP3328</strain>
    </source>
</reference>
<keyword evidence="7" id="KW-0325">Glycoprotein</keyword>
<dbReference type="InterPro" id="IPR008947">
    <property type="entry name" value="PLipase_C/P1_nuclease_dom_sf"/>
</dbReference>
<dbReference type="Pfam" id="PF02265">
    <property type="entry name" value="S1-P1_nuclease"/>
    <property type="match status" value="3"/>
</dbReference>
<dbReference type="CDD" id="cd11010">
    <property type="entry name" value="S1-P1_nuclease"/>
    <property type="match status" value="1"/>
</dbReference>